<keyword evidence="8 12" id="KW-0862">Zinc</keyword>
<accession>A0A848LT98</accession>
<evidence type="ECO:0000256" key="12">
    <source>
        <dbReference type="HAMAP-Rule" id="MF_00188"/>
    </source>
</evidence>
<feature type="binding site" evidence="12">
    <location>
        <position position="156"/>
    </location>
    <ligand>
        <name>Zn(2+)</name>
        <dbReference type="ChEBI" id="CHEBI:29105"/>
        <note>catalytic</note>
    </ligand>
</feature>
<feature type="active site" evidence="12">
    <location>
        <position position="153"/>
    </location>
</feature>
<feature type="transmembrane region" description="Helical" evidence="12">
    <location>
        <begin position="207"/>
        <end position="229"/>
    </location>
</feature>
<feature type="transmembrane region" description="Helical" evidence="12">
    <location>
        <begin position="42"/>
        <end position="65"/>
    </location>
</feature>
<dbReference type="InterPro" id="IPR022919">
    <property type="entry name" value="Pept_M48_protease_HtpX"/>
</dbReference>
<feature type="transmembrane region" description="Helical" evidence="12">
    <location>
        <begin position="165"/>
        <end position="187"/>
    </location>
</feature>
<evidence type="ECO:0000313" key="15">
    <source>
        <dbReference type="Proteomes" id="UP000518300"/>
    </source>
</evidence>
<dbReference type="NCBIfam" id="NF003965">
    <property type="entry name" value="PRK05457.1"/>
    <property type="match status" value="1"/>
</dbReference>
<dbReference type="CDD" id="cd07335">
    <property type="entry name" value="M48B_HtpX_like"/>
    <property type="match status" value="1"/>
</dbReference>
<protein>
    <recommendedName>
        <fullName evidence="12">Protease HtpX homolog</fullName>
        <ecNumber evidence="12">3.4.24.-</ecNumber>
    </recommendedName>
</protein>
<feature type="transmembrane region" description="Helical" evidence="12">
    <location>
        <begin position="9"/>
        <end position="30"/>
    </location>
</feature>
<comment type="subcellular location">
    <subcellularLocation>
        <location evidence="1 12">Cell membrane</location>
        <topology evidence="1 12">Multi-pass membrane protein</topology>
    </subcellularLocation>
</comment>
<feature type="binding site" evidence="12">
    <location>
        <position position="234"/>
    </location>
    <ligand>
        <name>Zn(2+)</name>
        <dbReference type="ChEBI" id="CHEBI:29105"/>
        <note>catalytic</note>
    </ligand>
</feature>
<dbReference type="EMBL" id="JABBJJ010000286">
    <property type="protein sequence ID" value="NMO20996.1"/>
    <property type="molecule type" value="Genomic_DNA"/>
</dbReference>
<evidence type="ECO:0000256" key="11">
    <source>
        <dbReference type="ARBA" id="ARBA00023136"/>
    </source>
</evidence>
<evidence type="ECO:0000256" key="2">
    <source>
        <dbReference type="ARBA" id="ARBA00009779"/>
    </source>
</evidence>
<dbReference type="Proteomes" id="UP000518300">
    <property type="component" value="Unassembled WGS sequence"/>
</dbReference>
<dbReference type="GO" id="GO:0006508">
    <property type="term" value="P:proteolysis"/>
    <property type="evidence" value="ECO:0007669"/>
    <property type="project" value="UniProtKB-KW"/>
</dbReference>
<evidence type="ECO:0000256" key="6">
    <source>
        <dbReference type="ARBA" id="ARBA00022723"/>
    </source>
</evidence>
<keyword evidence="5 12" id="KW-0812">Transmembrane</keyword>
<keyword evidence="4 12" id="KW-0645">Protease</keyword>
<gene>
    <name evidence="12 14" type="primary">htpX</name>
    <name evidence="14" type="ORF">HG543_40040</name>
</gene>
<dbReference type="GO" id="GO:0004222">
    <property type="term" value="F:metalloendopeptidase activity"/>
    <property type="evidence" value="ECO:0007669"/>
    <property type="project" value="UniProtKB-UniRule"/>
</dbReference>
<dbReference type="Pfam" id="PF01435">
    <property type="entry name" value="Peptidase_M48"/>
    <property type="match status" value="1"/>
</dbReference>
<evidence type="ECO:0000256" key="3">
    <source>
        <dbReference type="ARBA" id="ARBA00022475"/>
    </source>
</evidence>
<dbReference type="PANTHER" id="PTHR43221:SF1">
    <property type="entry name" value="PROTEASE HTPX"/>
    <property type="match status" value="1"/>
</dbReference>
<dbReference type="GO" id="GO:0005886">
    <property type="term" value="C:plasma membrane"/>
    <property type="evidence" value="ECO:0007669"/>
    <property type="project" value="UniProtKB-SubCell"/>
</dbReference>
<sequence>MKSRFGSRIALFVLTNLAVVAMLAVVGRLLGVDNFLARQGSGLNLTTLLIMSAVMGFGGSIISLLMSKPMAKWSTGAHVIDSPRTEAEQWLVETVRRLARDAGIATPEVAIYDSPDMNAFATGARRNNALVAVSTGLLHGMRRDEVEAVLGHEVAHVANGDMVTLTLLQGVLNTFVIFLSRVVGFIVDRFLNRSEDGEESSGMGPGYFLTSLVLQIVFGIGASIIVAWFSRRREFRADHGGATLVDPGAMARALDRLRRQQGEPSALPANMQAFGISGGGMMALFASHPPLEQRIQRLVDGTWRN</sequence>
<evidence type="ECO:0000256" key="1">
    <source>
        <dbReference type="ARBA" id="ARBA00004651"/>
    </source>
</evidence>
<keyword evidence="3 12" id="KW-1003">Cell membrane</keyword>
<dbReference type="InterPro" id="IPR001915">
    <property type="entry name" value="Peptidase_M48"/>
</dbReference>
<evidence type="ECO:0000259" key="13">
    <source>
        <dbReference type="Pfam" id="PF01435"/>
    </source>
</evidence>
<feature type="binding site" evidence="12">
    <location>
        <position position="152"/>
    </location>
    <ligand>
        <name>Zn(2+)</name>
        <dbReference type="ChEBI" id="CHEBI:29105"/>
        <note>catalytic</note>
    </ligand>
</feature>
<evidence type="ECO:0000256" key="4">
    <source>
        <dbReference type="ARBA" id="ARBA00022670"/>
    </source>
</evidence>
<dbReference type="RefSeq" id="WP_169350196.1">
    <property type="nucleotide sequence ID" value="NZ_JABBJJ010000286.1"/>
</dbReference>
<evidence type="ECO:0000313" key="14">
    <source>
        <dbReference type="EMBL" id="NMO20996.1"/>
    </source>
</evidence>
<dbReference type="InterPro" id="IPR050083">
    <property type="entry name" value="HtpX_protease"/>
</dbReference>
<feature type="domain" description="Peptidase M48" evidence="13">
    <location>
        <begin position="88"/>
        <end position="298"/>
    </location>
</feature>
<dbReference type="AlphaFoldDB" id="A0A848LT98"/>
<comment type="caution">
    <text evidence="14">The sequence shown here is derived from an EMBL/GenBank/DDBJ whole genome shotgun (WGS) entry which is preliminary data.</text>
</comment>
<dbReference type="PANTHER" id="PTHR43221">
    <property type="entry name" value="PROTEASE HTPX"/>
    <property type="match status" value="1"/>
</dbReference>
<organism evidence="14 15">
    <name type="scientific">Pyxidicoccus fallax</name>
    <dbReference type="NCBI Taxonomy" id="394095"/>
    <lineage>
        <taxon>Bacteria</taxon>
        <taxon>Pseudomonadati</taxon>
        <taxon>Myxococcota</taxon>
        <taxon>Myxococcia</taxon>
        <taxon>Myxococcales</taxon>
        <taxon>Cystobacterineae</taxon>
        <taxon>Myxococcaceae</taxon>
        <taxon>Pyxidicoccus</taxon>
    </lineage>
</organism>
<dbReference type="HAMAP" id="MF_00188">
    <property type="entry name" value="Pept_M48_protease_HtpX"/>
    <property type="match status" value="1"/>
</dbReference>
<reference evidence="14 15" key="1">
    <citation type="submission" date="2020-04" db="EMBL/GenBank/DDBJ databases">
        <title>Draft genome of Pyxidicoccus fallax type strain.</title>
        <authorList>
            <person name="Whitworth D.E."/>
        </authorList>
    </citation>
    <scope>NUCLEOTIDE SEQUENCE [LARGE SCALE GENOMIC DNA]</scope>
    <source>
        <strain evidence="14 15">DSM 14698</strain>
    </source>
</reference>
<keyword evidence="11 12" id="KW-0472">Membrane</keyword>
<name>A0A848LT98_9BACT</name>
<evidence type="ECO:0000256" key="9">
    <source>
        <dbReference type="ARBA" id="ARBA00022989"/>
    </source>
</evidence>
<keyword evidence="6 12" id="KW-0479">Metal-binding</keyword>
<keyword evidence="10 12" id="KW-0482">Metalloprotease</keyword>
<proteinExistence type="inferred from homology"/>
<evidence type="ECO:0000256" key="7">
    <source>
        <dbReference type="ARBA" id="ARBA00022801"/>
    </source>
</evidence>
<comment type="cofactor">
    <cofactor evidence="12">
        <name>Zn(2+)</name>
        <dbReference type="ChEBI" id="CHEBI:29105"/>
    </cofactor>
    <text evidence="12">Binds 1 zinc ion per subunit.</text>
</comment>
<evidence type="ECO:0000256" key="8">
    <source>
        <dbReference type="ARBA" id="ARBA00022833"/>
    </source>
</evidence>
<keyword evidence="15" id="KW-1185">Reference proteome</keyword>
<keyword evidence="9 12" id="KW-1133">Transmembrane helix</keyword>
<evidence type="ECO:0000256" key="5">
    <source>
        <dbReference type="ARBA" id="ARBA00022692"/>
    </source>
</evidence>
<dbReference type="EC" id="3.4.24.-" evidence="12"/>
<evidence type="ECO:0000256" key="10">
    <source>
        <dbReference type="ARBA" id="ARBA00023049"/>
    </source>
</evidence>
<keyword evidence="7 12" id="KW-0378">Hydrolase</keyword>
<dbReference type="GO" id="GO:0008270">
    <property type="term" value="F:zinc ion binding"/>
    <property type="evidence" value="ECO:0007669"/>
    <property type="project" value="UniProtKB-UniRule"/>
</dbReference>
<comment type="similarity">
    <text evidence="2 12">Belongs to the peptidase M48B family.</text>
</comment>
<dbReference type="Gene3D" id="3.30.2010.10">
    <property type="entry name" value="Metalloproteases ('zincins'), catalytic domain"/>
    <property type="match status" value="1"/>
</dbReference>